<organism evidence="2 3">
    <name type="scientific">Lapidilactobacillus achengensis</name>
    <dbReference type="NCBI Taxonomy" id="2486000"/>
    <lineage>
        <taxon>Bacteria</taxon>
        <taxon>Bacillati</taxon>
        <taxon>Bacillota</taxon>
        <taxon>Bacilli</taxon>
        <taxon>Lactobacillales</taxon>
        <taxon>Lactobacillaceae</taxon>
        <taxon>Lapidilactobacillus</taxon>
    </lineage>
</organism>
<evidence type="ECO:0000313" key="2">
    <source>
        <dbReference type="EMBL" id="MFC6315550.1"/>
    </source>
</evidence>
<dbReference type="Proteomes" id="UP001596310">
    <property type="component" value="Unassembled WGS sequence"/>
</dbReference>
<keyword evidence="1" id="KW-0812">Transmembrane</keyword>
<sequence length="50" mass="5645">MGFWAMIGSFFLGLILVVLSFQAKIRRRWPQYLLLLLGVALLVVAIILAL</sequence>
<proteinExistence type="predicted"/>
<keyword evidence="1" id="KW-1133">Transmembrane helix</keyword>
<dbReference type="RefSeq" id="WP_164511113.1">
    <property type="nucleotide sequence ID" value="NZ_JBHSSM010000018.1"/>
</dbReference>
<protein>
    <recommendedName>
        <fullName evidence="4">Exosortase</fullName>
    </recommendedName>
</protein>
<reference evidence="3" key="1">
    <citation type="journal article" date="2019" name="Int. J. Syst. Evol. Microbiol.">
        <title>The Global Catalogue of Microorganisms (GCM) 10K type strain sequencing project: providing services to taxonomists for standard genome sequencing and annotation.</title>
        <authorList>
            <consortium name="The Broad Institute Genomics Platform"/>
            <consortium name="The Broad Institute Genome Sequencing Center for Infectious Disease"/>
            <person name="Wu L."/>
            <person name="Ma J."/>
        </authorList>
    </citation>
    <scope>NUCLEOTIDE SEQUENCE [LARGE SCALE GENOMIC DNA]</scope>
    <source>
        <strain evidence="3">CCM 8897</strain>
    </source>
</reference>
<keyword evidence="3" id="KW-1185">Reference proteome</keyword>
<keyword evidence="1" id="KW-0472">Membrane</keyword>
<gene>
    <name evidence="2" type="ORF">ACFQHW_08255</name>
</gene>
<dbReference type="EMBL" id="JBHSSM010000018">
    <property type="protein sequence ID" value="MFC6315550.1"/>
    <property type="molecule type" value="Genomic_DNA"/>
</dbReference>
<name>A0ABW1URN5_9LACO</name>
<comment type="caution">
    <text evidence="2">The sequence shown here is derived from an EMBL/GenBank/DDBJ whole genome shotgun (WGS) entry which is preliminary data.</text>
</comment>
<accession>A0ABW1URN5</accession>
<evidence type="ECO:0008006" key="4">
    <source>
        <dbReference type="Google" id="ProtNLM"/>
    </source>
</evidence>
<evidence type="ECO:0000313" key="3">
    <source>
        <dbReference type="Proteomes" id="UP001596310"/>
    </source>
</evidence>
<feature type="transmembrane region" description="Helical" evidence="1">
    <location>
        <begin position="32"/>
        <end position="49"/>
    </location>
</feature>
<evidence type="ECO:0000256" key="1">
    <source>
        <dbReference type="SAM" id="Phobius"/>
    </source>
</evidence>
<feature type="transmembrane region" description="Helical" evidence="1">
    <location>
        <begin position="6"/>
        <end position="25"/>
    </location>
</feature>